<dbReference type="EMBL" id="JAAGWE010000037">
    <property type="protein sequence ID" value="NEM08268.1"/>
    <property type="molecule type" value="Genomic_DNA"/>
</dbReference>
<evidence type="ECO:0000313" key="3">
    <source>
        <dbReference type="Proteomes" id="UP000471126"/>
    </source>
</evidence>
<sequence length="162" mass="15843">MATRTTHHRRVAAGVFAGALLLVPLTGCGDSSDPSAADASPQVTETESSPAEDTSSPAETSGPEDTGSAGASGTAGGTEGDTNADVDCSGTSCSVSLTGNGAEAEILGTQVSLAALADGRATLQVGDREFSCSQGERVSAGPLTIECTTVSEDSVTMTASLG</sequence>
<comment type="caution">
    <text evidence="2">The sequence shown here is derived from an EMBL/GenBank/DDBJ whole genome shotgun (WGS) entry which is preliminary data.</text>
</comment>
<name>A0A6P0GLP2_9ACTN</name>
<reference evidence="2 3" key="1">
    <citation type="submission" date="2019-12" db="EMBL/GenBank/DDBJ databases">
        <title>WGS of CPCC 203550 I12A-02606.</title>
        <authorList>
            <person name="Jiang Z."/>
        </authorList>
    </citation>
    <scope>NUCLEOTIDE SEQUENCE [LARGE SCALE GENOMIC DNA]</scope>
    <source>
        <strain evidence="2 3">I12A-02606</strain>
    </source>
</reference>
<evidence type="ECO:0000256" key="1">
    <source>
        <dbReference type="SAM" id="MobiDB-lite"/>
    </source>
</evidence>
<dbReference type="RefSeq" id="WP_163478343.1">
    <property type="nucleotide sequence ID" value="NZ_JAAGWE010000037.1"/>
</dbReference>
<feature type="compositionally biased region" description="Polar residues" evidence="1">
    <location>
        <begin position="42"/>
        <end position="59"/>
    </location>
</feature>
<feature type="compositionally biased region" description="Low complexity" evidence="1">
    <location>
        <begin position="30"/>
        <end position="41"/>
    </location>
</feature>
<dbReference type="AlphaFoldDB" id="A0A6P0GLP2"/>
<protein>
    <submittedName>
        <fullName evidence="2">Uncharacterized protein</fullName>
    </submittedName>
</protein>
<accession>A0A6P0GLP2</accession>
<feature type="region of interest" description="Disordered" evidence="1">
    <location>
        <begin position="30"/>
        <end position="90"/>
    </location>
</feature>
<evidence type="ECO:0000313" key="2">
    <source>
        <dbReference type="EMBL" id="NEM08268.1"/>
    </source>
</evidence>
<gene>
    <name evidence="2" type="ORF">GCU54_20055</name>
</gene>
<proteinExistence type="predicted"/>
<organism evidence="2 3">
    <name type="scientific">Geodermatophilus normandii</name>
    <dbReference type="NCBI Taxonomy" id="1137989"/>
    <lineage>
        <taxon>Bacteria</taxon>
        <taxon>Bacillati</taxon>
        <taxon>Actinomycetota</taxon>
        <taxon>Actinomycetes</taxon>
        <taxon>Geodermatophilales</taxon>
        <taxon>Geodermatophilaceae</taxon>
        <taxon>Geodermatophilus</taxon>
    </lineage>
</organism>
<dbReference type="Proteomes" id="UP000471126">
    <property type="component" value="Unassembled WGS sequence"/>
</dbReference>